<reference evidence="1 2" key="1">
    <citation type="submission" date="2017-03" db="EMBL/GenBank/DDBJ databases">
        <title>Genome analysis of strain PAMC 26577.</title>
        <authorList>
            <person name="Oh H.-M."/>
            <person name="Yang J.-A."/>
        </authorList>
    </citation>
    <scope>NUCLEOTIDE SEQUENCE [LARGE SCALE GENOMIC DNA]</scope>
    <source>
        <strain evidence="1 2">PAMC 26577</strain>
    </source>
</reference>
<dbReference type="Proteomes" id="UP000195221">
    <property type="component" value="Unassembled WGS sequence"/>
</dbReference>
<sequence length="44" mass="4878">MPATDFTGVLGRTQFDPKGDLKVPVISLYGYAAGRQKLLDFMKM</sequence>
<dbReference type="EMBL" id="NBTZ01000068">
    <property type="protein sequence ID" value="OTP74119.1"/>
    <property type="molecule type" value="Genomic_DNA"/>
</dbReference>
<dbReference type="AlphaFoldDB" id="A0A242MRZ4"/>
<gene>
    <name evidence="1" type="ORF">PAMC26577_16645</name>
</gene>
<proteinExistence type="predicted"/>
<evidence type="ECO:0000313" key="2">
    <source>
        <dbReference type="Proteomes" id="UP000195221"/>
    </source>
</evidence>
<organism evidence="1 2">
    <name type="scientific">Caballeronia sordidicola</name>
    <name type="common">Burkholderia sordidicola</name>
    <dbReference type="NCBI Taxonomy" id="196367"/>
    <lineage>
        <taxon>Bacteria</taxon>
        <taxon>Pseudomonadati</taxon>
        <taxon>Pseudomonadota</taxon>
        <taxon>Betaproteobacteria</taxon>
        <taxon>Burkholderiales</taxon>
        <taxon>Burkholderiaceae</taxon>
        <taxon>Caballeronia</taxon>
    </lineage>
</organism>
<protein>
    <submittedName>
        <fullName evidence="1">Uncharacterized protein</fullName>
    </submittedName>
</protein>
<evidence type="ECO:0000313" key="1">
    <source>
        <dbReference type="EMBL" id="OTP74119.1"/>
    </source>
</evidence>
<name>A0A242MRZ4_CABSO</name>
<accession>A0A242MRZ4</accession>
<comment type="caution">
    <text evidence="1">The sequence shown here is derived from an EMBL/GenBank/DDBJ whole genome shotgun (WGS) entry which is preliminary data.</text>
</comment>